<dbReference type="GO" id="GO:0030288">
    <property type="term" value="C:outer membrane-bounded periplasmic space"/>
    <property type="evidence" value="ECO:0007669"/>
    <property type="project" value="TreeGrafter"/>
</dbReference>
<dbReference type="GO" id="GO:0007165">
    <property type="term" value="P:signal transduction"/>
    <property type="evidence" value="ECO:0007669"/>
    <property type="project" value="TreeGrafter"/>
</dbReference>
<dbReference type="Pfam" id="PF03572">
    <property type="entry name" value="Peptidase_S41"/>
    <property type="match status" value="1"/>
</dbReference>
<evidence type="ECO:0000256" key="1">
    <source>
        <dbReference type="SAM" id="SignalP"/>
    </source>
</evidence>
<dbReference type="RefSeq" id="WP_191006297.1">
    <property type="nucleotide sequence ID" value="NZ_JACXAD010000020.1"/>
</dbReference>
<protein>
    <recommendedName>
        <fullName evidence="2">Tail specific protease domain-containing protein</fullName>
    </recommendedName>
</protein>
<feature type="domain" description="Tail specific protease" evidence="2">
    <location>
        <begin position="121"/>
        <end position="333"/>
    </location>
</feature>
<dbReference type="SUPFAM" id="SSF52096">
    <property type="entry name" value="ClpP/crotonase"/>
    <property type="match status" value="1"/>
</dbReference>
<feature type="chain" id="PRO_5037300264" description="Tail specific protease domain-containing protein" evidence="1">
    <location>
        <begin position="21"/>
        <end position="350"/>
    </location>
</feature>
<name>A0A927BFI9_9BACT</name>
<dbReference type="PANTHER" id="PTHR32060">
    <property type="entry name" value="TAIL-SPECIFIC PROTEASE"/>
    <property type="match status" value="1"/>
</dbReference>
<dbReference type="EMBL" id="JACXAD010000020">
    <property type="protein sequence ID" value="MBD2769486.1"/>
    <property type="molecule type" value="Genomic_DNA"/>
</dbReference>
<dbReference type="GO" id="GO:0006508">
    <property type="term" value="P:proteolysis"/>
    <property type="evidence" value="ECO:0007669"/>
    <property type="project" value="InterPro"/>
</dbReference>
<keyword evidence="4" id="KW-1185">Reference proteome</keyword>
<organism evidence="3 4">
    <name type="scientific">Hymenobacter montanus</name>
    <dbReference type="NCBI Taxonomy" id="2771359"/>
    <lineage>
        <taxon>Bacteria</taxon>
        <taxon>Pseudomonadati</taxon>
        <taxon>Bacteroidota</taxon>
        <taxon>Cytophagia</taxon>
        <taxon>Cytophagales</taxon>
        <taxon>Hymenobacteraceae</taxon>
        <taxon>Hymenobacter</taxon>
    </lineage>
</organism>
<dbReference type="GO" id="GO:0004175">
    <property type="term" value="F:endopeptidase activity"/>
    <property type="evidence" value="ECO:0007669"/>
    <property type="project" value="TreeGrafter"/>
</dbReference>
<dbReference type="Gene3D" id="3.90.226.10">
    <property type="entry name" value="2-enoyl-CoA Hydratase, Chain A, domain 1"/>
    <property type="match status" value="1"/>
</dbReference>
<keyword evidence="1" id="KW-0732">Signal</keyword>
<feature type="signal peptide" evidence="1">
    <location>
        <begin position="1"/>
        <end position="20"/>
    </location>
</feature>
<dbReference type="InterPro" id="IPR005151">
    <property type="entry name" value="Tail-specific_protease"/>
</dbReference>
<evidence type="ECO:0000313" key="3">
    <source>
        <dbReference type="EMBL" id="MBD2769486.1"/>
    </source>
</evidence>
<dbReference type="Proteomes" id="UP000612233">
    <property type="component" value="Unassembled WGS sequence"/>
</dbReference>
<gene>
    <name evidence="3" type="ORF">IC235_16480</name>
</gene>
<dbReference type="GO" id="GO:0008236">
    <property type="term" value="F:serine-type peptidase activity"/>
    <property type="evidence" value="ECO:0007669"/>
    <property type="project" value="InterPro"/>
</dbReference>
<evidence type="ECO:0000259" key="2">
    <source>
        <dbReference type="SMART" id="SM00245"/>
    </source>
</evidence>
<proteinExistence type="predicted"/>
<dbReference type="AlphaFoldDB" id="A0A927BFI9"/>
<dbReference type="InterPro" id="IPR029045">
    <property type="entry name" value="ClpP/crotonase-like_dom_sf"/>
</dbReference>
<dbReference type="PANTHER" id="PTHR32060:SF30">
    <property type="entry name" value="CARBOXY-TERMINAL PROCESSING PROTEASE CTPA"/>
    <property type="match status" value="1"/>
</dbReference>
<evidence type="ECO:0000313" key="4">
    <source>
        <dbReference type="Proteomes" id="UP000612233"/>
    </source>
</evidence>
<dbReference type="CDD" id="cd06567">
    <property type="entry name" value="Peptidase_S41"/>
    <property type="match status" value="1"/>
</dbReference>
<comment type="caution">
    <text evidence="3">The sequence shown here is derived from an EMBL/GenBank/DDBJ whole genome shotgun (WGS) entry which is preliminary data.</text>
</comment>
<sequence length="350" mass="38067">MKQTFVTLLLLVNAAPQVTAQGQSNSPVIAPSKVSAHPVDRQPTGLTPGQQYLLTAIRLLKQKSLYTSRINWPELEAKYLLKAKEADQPNDVYGFITEIIKSNNLRHHSFSNPEQVRAYKGKARSTDTIEKAKVEMPQGKILSKKVGYLKIPQCLTSDSLVLLQYATELQRIIAALSQKKVQGWVVDLRDNDGGNMWPMLAGLGPLLGEGAVGSFVTPATSKTTPWYYAQGEAFPKGRVVAVRVSTTPAKTLPHARVTVLVNENTASAAEAVTVAFIGKENTTIIGQKTGGYSTANSEYELSDGAKLYVSTAVYADRHGKQYDNGIIPDIVTAKEATLAKAVDWLLSQPK</sequence>
<accession>A0A927BFI9</accession>
<reference evidence="3" key="1">
    <citation type="submission" date="2020-09" db="EMBL/GenBank/DDBJ databases">
        <authorList>
            <person name="Kim M.K."/>
        </authorList>
    </citation>
    <scope>NUCLEOTIDE SEQUENCE</scope>
    <source>
        <strain evidence="3">BT664</strain>
    </source>
</reference>
<dbReference type="SMART" id="SM00245">
    <property type="entry name" value="TSPc"/>
    <property type="match status" value="1"/>
</dbReference>